<sequence>MSVAVLHFTPRAELRPQVNLEAFIALCRNSDVLGARGQFDKNVWDVGYLKGQNKVNRAVFSTLEASREDKPEPSLPHPFLDFAKATLIYLQDKRPVTSKGNRIAALRCLEAALREWSKGSRPTAVNPDVLDTAVELAKKQVSPTVAYRIAGQLEMIAELMNSNGFISLRHPWFHGMKKPQELGSRISKEALAARQEKLPSAAALRALAGIFHQATETPDLLVSSYTALMVCAPERINEVLRLQRNCIVEGESEFLGKLGVRWPGSKGFDDTTKWLPSEMAPVARQAVANLLKVTASAQQIATWYTANPGKLYLHEGAAHLRDQEVLTAEELGLVLWGDGTTKKSRNSASTWARTNQLAGVPLSGRRTGYRFADVERAVVAMLPATFPYVPGAPELLCEDAMALVKTHEVHSRKASYLCMFSCVDYSTILNRLGGRDDLTAISIFERFGYTEDDGSPIELASHSLRHYLNMLAQMGGLSSTEIAIFSGRKDVKQNRAYDHMSSDEVQAPISAALKAGFTSNLVAKGGRELILRSEFQGIGIVAAHTTEYGWCTHNFASEPCQMYRDCMNCEEQECVKGEKHKEANLRLLKGETEYLLGQAREALSDEEFGADNWVKHQSQTLERVNAMLSILEDPSVPLGARIRLDLANAPLISDANARPVNVLKNTERNVLP</sequence>
<dbReference type="KEGG" id="pacs:FAZ98_01555"/>
<dbReference type="EMBL" id="CP046913">
    <property type="protein sequence ID" value="QGZ60522.1"/>
    <property type="molecule type" value="Genomic_DNA"/>
</dbReference>
<protein>
    <submittedName>
        <fullName evidence="1">Integrase</fullName>
    </submittedName>
</protein>
<name>A0A7Z2GEV6_9BURK</name>
<keyword evidence="2" id="KW-1185">Reference proteome</keyword>
<reference evidence="1 2" key="1">
    <citation type="submission" date="2019-12" db="EMBL/GenBank/DDBJ databases">
        <title>Paraburkholderia acidiphila 7Q-K02 sp. nov and Paraburkholderia acidisoli DHF22 sp. nov., two strains isolated from forest soil.</title>
        <authorList>
            <person name="Gao Z."/>
            <person name="Qiu L."/>
        </authorList>
    </citation>
    <scope>NUCLEOTIDE SEQUENCE [LARGE SCALE GENOMIC DNA]</scope>
    <source>
        <strain evidence="1 2">DHF22</strain>
    </source>
</reference>
<organism evidence="1 2">
    <name type="scientific">Paraburkholderia acidisoli</name>
    <dbReference type="NCBI Taxonomy" id="2571748"/>
    <lineage>
        <taxon>Bacteria</taxon>
        <taxon>Pseudomonadati</taxon>
        <taxon>Pseudomonadota</taxon>
        <taxon>Betaproteobacteria</taxon>
        <taxon>Burkholderiales</taxon>
        <taxon>Burkholderiaceae</taxon>
        <taxon>Paraburkholderia</taxon>
    </lineage>
</organism>
<gene>
    <name evidence="1" type="ORF">FAZ98_01555</name>
</gene>
<proteinExistence type="predicted"/>
<dbReference type="Proteomes" id="UP000433577">
    <property type="component" value="Chromosome 1"/>
</dbReference>
<accession>A0A7Z2GEV6</accession>
<dbReference type="AlphaFoldDB" id="A0A7Z2GEV6"/>
<dbReference type="RefSeq" id="WP_158948121.1">
    <property type="nucleotide sequence ID" value="NZ_CP046913.1"/>
</dbReference>
<evidence type="ECO:0000313" key="1">
    <source>
        <dbReference type="EMBL" id="QGZ60522.1"/>
    </source>
</evidence>
<dbReference type="OrthoDB" id="6725579at2"/>
<evidence type="ECO:0000313" key="2">
    <source>
        <dbReference type="Proteomes" id="UP000433577"/>
    </source>
</evidence>